<gene>
    <name evidence="5" type="ORF">CJP16_12320</name>
</gene>
<dbReference type="GO" id="GO:0051213">
    <property type="term" value="F:dioxygenase activity"/>
    <property type="evidence" value="ECO:0007669"/>
    <property type="project" value="UniProtKB-KW"/>
</dbReference>
<dbReference type="Proteomes" id="UP000233467">
    <property type="component" value="Unassembled WGS sequence"/>
</dbReference>
<dbReference type="Gene3D" id="2.60.120.330">
    <property type="entry name" value="B-lactam Antibiotic, Isopenicillin N Synthase, Chain"/>
    <property type="match status" value="1"/>
</dbReference>
<dbReference type="SUPFAM" id="SSF51197">
    <property type="entry name" value="Clavaminate synthase-like"/>
    <property type="match status" value="1"/>
</dbReference>
<feature type="domain" description="Aspartyl/asparaginy/proline hydroxylase" evidence="4">
    <location>
        <begin position="59"/>
        <end position="212"/>
    </location>
</feature>
<accession>A0A2N3IXH8</accession>
<dbReference type="InterPro" id="IPR027443">
    <property type="entry name" value="IPNS-like_sf"/>
</dbReference>
<dbReference type="EMBL" id="NQMM01000032">
    <property type="protein sequence ID" value="PKQ77416.1"/>
    <property type="molecule type" value="Genomic_DNA"/>
</dbReference>
<protein>
    <recommendedName>
        <fullName evidence="4">Aspartyl/asparaginy/proline hydroxylase domain-containing protein</fullName>
    </recommendedName>
</protein>
<dbReference type="AlphaFoldDB" id="A0A2N3IXH8"/>
<organism evidence="5 6">
    <name type="scientific">Aeromonas sobria</name>
    <dbReference type="NCBI Taxonomy" id="646"/>
    <lineage>
        <taxon>Bacteria</taxon>
        <taxon>Pseudomonadati</taxon>
        <taxon>Pseudomonadota</taxon>
        <taxon>Gammaproteobacteria</taxon>
        <taxon>Aeromonadales</taxon>
        <taxon>Aeromonadaceae</taxon>
        <taxon>Aeromonas</taxon>
    </lineage>
</organism>
<keyword evidence="6" id="KW-1185">Reference proteome</keyword>
<keyword evidence="3" id="KW-0560">Oxidoreductase</keyword>
<sequence>MDRVSISSTGGGVMKGSISKNNAFIRHLLNKIFLFSVGGNKRPPFLTPSEVFPESKIIEANFLQIHKEISSLINKRELTPYKNIDPVRAAEVSENWKLYYAWFMWEENTLAHTDCPTLLKLVKSMPNVINATVAVLEPRVTLAAHEGPYAGILRYHIGIEVPKKNPPYIRVMNEFHTWQVGKSIVLDDCYEHEVYNEADDKRVILMIDFMRPMITPLSFINLCCLKMKKKWGGVMIKKANNH</sequence>
<name>A0A2N3IXH8_AERSO</name>
<dbReference type="PANTHER" id="PTHR46332">
    <property type="entry name" value="ASPARTATE BETA-HYDROXYLASE DOMAIN-CONTAINING PROTEIN 2"/>
    <property type="match status" value="1"/>
</dbReference>
<reference evidence="5 6" key="1">
    <citation type="journal article" date="2017" name="Front. Microbiol.">
        <title>Strong Genomic and Phenotypic Heterogeneity in the Aeromonas sobria Species Complex.</title>
        <authorList>
            <person name="Gauthier J."/>
            <person name="Vincent A.T."/>
            <person name="Charette S.J."/>
            <person name="Derome N."/>
        </authorList>
    </citation>
    <scope>NUCLEOTIDE SEQUENCE [LARGE SCALE GENOMIC DNA]</scope>
    <source>
        <strain evidence="5 6">TM18</strain>
    </source>
</reference>
<evidence type="ECO:0000256" key="3">
    <source>
        <dbReference type="ARBA" id="ARBA00023002"/>
    </source>
</evidence>
<evidence type="ECO:0000256" key="2">
    <source>
        <dbReference type="ARBA" id="ARBA00022964"/>
    </source>
</evidence>
<dbReference type="InterPro" id="IPR051821">
    <property type="entry name" value="Asp/Asn_beta-hydroxylase"/>
</dbReference>
<evidence type="ECO:0000256" key="1">
    <source>
        <dbReference type="ARBA" id="ARBA00007730"/>
    </source>
</evidence>
<evidence type="ECO:0000313" key="5">
    <source>
        <dbReference type="EMBL" id="PKQ77416.1"/>
    </source>
</evidence>
<proteinExistence type="inferred from homology"/>
<dbReference type="PANTHER" id="PTHR46332:SF5">
    <property type="entry name" value="ASPARTATE BETA-HYDROXYLASE DOMAIN CONTAINING 2"/>
    <property type="match status" value="1"/>
</dbReference>
<comment type="caution">
    <text evidence="5">The sequence shown here is derived from an EMBL/GenBank/DDBJ whole genome shotgun (WGS) entry which is preliminary data.</text>
</comment>
<dbReference type="InterPro" id="IPR007803">
    <property type="entry name" value="Asp/Arg/Pro-Hydrxlase"/>
</dbReference>
<evidence type="ECO:0000259" key="4">
    <source>
        <dbReference type="Pfam" id="PF05118"/>
    </source>
</evidence>
<dbReference type="Pfam" id="PF05118">
    <property type="entry name" value="Asp_Arg_Hydrox"/>
    <property type="match status" value="1"/>
</dbReference>
<evidence type="ECO:0000313" key="6">
    <source>
        <dbReference type="Proteomes" id="UP000233467"/>
    </source>
</evidence>
<keyword evidence="2" id="KW-0223">Dioxygenase</keyword>
<comment type="similarity">
    <text evidence="1">Belongs to the aspartyl/asparaginyl beta-hydroxylase family.</text>
</comment>